<evidence type="ECO:0000313" key="3">
    <source>
        <dbReference type="Proteomes" id="UP000308197"/>
    </source>
</evidence>
<reference evidence="2 3" key="1">
    <citation type="journal article" date="2019" name="Nat. Ecol. Evol.">
        <title>Megaphylogeny resolves global patterns of mushroom evolution.</title>
        <authorList>
            <person name="Varga T."/>
            <person name="Krizsan K."/>
            <person name="Foldi C."/>
            <person name="Dima B."/>
            <person name="Sanchez-Garcia M."/>
            <person name="Sanchez-Ramirez S."/>
            <person name="Szollosi G.J."/>
            <person name="Szarkandi J.G."/>
            <person name="Papp V."/>
            <person name="Albert L."/>
            <person name="Andreopoulos W."/>
            <person name="Angelini C."/>
            <person name="Antonin V."/>
            <person name="Barry K.W."/>
            <person name="Bougher N.L."/>
            <person name="Buchanan P."/>
            <person name="Buyck B."/>
            <person name="Bense V."/>
            <person name="Catcheside P."/>
            <person name="Chovatia M."/>
            <person name="Cooper J."/>
            <person name="Damon W."/>
            <person name="Desjardin D."/>
            <person name="Finy P."/>
            <person name="Geml J."/>
            <person name="Haridas S."/>
            <person name="Hughes K."/>
            <person name="Justo A."/>
            <person name="Karasinski D."/>
            <person name="Kautmanova I."/>
            <person name="Kiss B."/>
            <person name="Kocsube S."/>
            <person name="Kotiranta H."/>
            <person name="LaButti K.M."/>
            <person name="Lechner B.E."/>
            <person name="Liimatainen K."/>
            <person name="Lipzen A."/>
            <person name="Lukacs Z."/>
            <person name="Mihaltcheva S."/>
            <person name="Morgado L.N."/>
            <person name="Niskanen T."/>
            <person name="Noordeloos M.E."/>
            <person name="Ohm R.A."/>
            <person name="Ortiz-Santana B."/>
            <person name="Ovrebo C."/>
            <person name="Racz N."/>
            <person name="Riley R."/>
            <person name="Savchenko A."/>
            <person name="Shiryaev A."/>
            <person name="Soop K."/>
            <person name="Spirin V."/>
            <person name="Szebenyi C."/>
            <person name="Tomsovsky M."/>
            <person name="Tulloss R.E."/>
            <person name="Uehling J."/>
            <person name="Grigoriev I.V."/>
            <person name="Vagvolgyi C."/>
            <person name="Papp T."/>
            <person name="Martin F.M."/>
            <person name="Miettinen O."/>
            <person name="Hibbett D.S."/>
            <person name="Nagy L.G."/>
        </authorList>
    </citation>
    <scope>NUCLEOTIDE SEQUENCE [LARGE SCALE GENOMIC DNA]</scope>
    <source>
        <strain evidence="2 3">HHB13444</strain>
    </source>
</reference>
<dbReference type="EMBL" id="ML212588">
    <property type="protein sequence ID" value="TFK78365.1"/>
    <property type="molecule type" value="Genomic_DNA"/>
</dbReference>
<accession>A0A5C3NM98</accession>
<gene>
    <name evidence="2" type="ORF">K466DRAFT_85951</name>
</gene>
<feature type="compositionally biased region" description="Polar residues" evidence="1">
    <location>
        <begin position="1"/>
        <end position="16"/>
    </location>
</feature>
<feature type="region of interest" description="Disordered" evidence="1">
    <location>
        <begin position="1"/>
        <end position="23"/>
    </location>
</feature>
<proteinExistence type="predicted"/>
<dbReference type="Proteomes" id="UP000308197">
    <property type="component" value="Unassembled WGS sequence"/>
</dbReference>
<evidence type="ECO:0000313" key="2">
    <source>
        <dbReference type="EMBL" id="TFK78365.1"/>
    </source>
</evidence>
<dbReference type="AlphaFoldDB" id="A0A5C3NM98"/>
<name>A0A5C3NM98_9APHY</name>
<evidence type="ECO:0000256" key="1">
    <source>
        <dbReference type="SAM" id="MobiDB-lite"/>
    </source>
</evidence>
<dbReference type="InParanoid" id="A0A5C3NM98"/>
<sequence length="156" mass="16917">MYASGSPRSYSASQTPPGRRRLAPGYCTRWSTFATLLPASMSANLHVERMTLISKRNGRRAGAGTLLTSARQSPHAEDDRAAIDANTGESARLVRAREHGSSGVRARLVLGRHASSGRFRSRATLRRHARCSICEMRARIPAGCGQGARILGCSRR</sequence>
<keyword evidence="3" id="KW-1185">Reference proteome</keyword>
<protein>
    <submittedName>
        <fullName evidence="2">Uncharacterized protein</fullName>
    </submittedName>
</protein>
<organism evidence="2 3">
    <name type="scientific">Polyporus arcularius HHB13444</name>
    <dbReference type="NCBI Taxonomy" id="1314778"/>
    <lineage>
        <taxon>Eukaryota</taxon>
        <taxon>Fungi</taxon>
        <taxon>Dikarya</taxon>
        <taxon>Basidiomycota</taxon>
        <taxon>Agaricomycotina</taxon>
        <taxon>Agaricomycetes</taxon>
        <taxon>Polyporales</taxon>
        <taxon>Polyporaceae</taxon>
        <taxon>Polyporus</taxon>
    </lineage>
</organism>